<keyword evidence="10" id="KW-1185">Reference proteome</keyword>
<dbReference type="InterPro" id="IPR012944">
    <property type="entry name" value="SusD_RagB_dom"/>
</dbReference>
<keyword evidence="3" id="KW-0732">Signal</keyword>
<dbReference type="InterPro" id="IPR033985">
    <property type="entry name" value="SusD-like_N"/>
</dbReference>
<evidence type="ECO:0000256" key="1">
    <source>
        <dbReference type="ARBA" id="ARBA00004442"/>
    </source>
</evidence>
<dbReference type="Pfam" id="PF14322">
    <property type="entry name" value="SusD-like_3"/>
    <property type="match status" value="1"/>
</dbReference>
<evidence type="ECO:0000256" key="6">
    <source>
        <dbReference type="SAM" id="MobiDB-lite"/>
    </source>
</evidence>
<accession>A0ABW5X0M2</accession>
<dbReference type="RefSeq" id="WP_251741774.1">
    <property type="nucleotide sequence ID" value="NZ_JBHUOJ010000009.1"/>
</dbReference>
<evidence type="ECO:0000259" key="7">
    <source>
        <dbReference type="Pfam" id="PF07980"/>
    </source>
</evidence>
<dbReference type="InterPro" id="IPR011990">
    <property type="entry name" value="TPR-like_helical_dom_sf"/>
</dbReference>
<gene>
    <name evidence="9" type="ORF">ACFSYS_04925</name>
</gene>
<evidence type="ECO:0000313" key="10">
    <source>
        <dbReference type="Proteomes" id="UP001597438"/>
    </source>
</evidence>
<dbReference type="Proteomes" id="UP001597438">
    <property type="component" value="Unassembled WGS sequence"/>
</dbReference>
<reference evidence="10" key="1">
    <citation type="journal article" date="2019" name="Int. J. Syst. Evol. Microbiol.">
        <title>The Global Catalogue of Microorganisms (GCM) 10K type strain sequencing project: providing services to taxonomists for standard genome sequencing and annotation.</title>
        <authorList>
            <consortium name="The Broad Institute Genomics Platform"/>
            <consortium name="The Broad Institute Genome Sequencing Center for Infectious Disease"/>
            <person name="Wu L."/>
            <person name="Ma J."/>
        </authorList>
    </citation>
    <scope>NUCLEOTIDE SEQUENCE [LARGE SCALE GENOMIC DNA]</scope>
    <source>
        <strain evidence="10">KCTC 52925</strain>
    </source>
</reference>
<keyword evidence="4" id="KW-0472">Membrane</keyword>
<dbReference type="EMBL" id="JBHUOJ010000009">
    <property type="protein sequence ID" value="MFD2832621.1"/>
    <property type="molecule type" value="Genomic_DNA"/>
</dbReference>
<comment type="similarity">
    <text evidence="2">Belongs to the SusD family.</text>
</comment>
<name>A0ABW5X0M2_9FLAO</name>
<feature type="region of interest" description="Disordered" evidence="6">
    <location>
        <begin position="226"/>
        <end position="245"/>
    </location>
</feature>
<feature type="domain" description="RagB/SusD" evidence="7">
    <location>
        <begin position="328"/>
        <end position="629"/>
    </location>
</feature>
<evidence type="ECO:0000256" key="3">
    <source>
        <dbReference type="ARBA" id="ARBA00022729"/>
    </source>
</evidence>
<proteinExistence type="inferred from homology"/>
<comment type="subcellular location">
    <subcellularLocation>
        <location evidence="1">Cell outer membrane</location>
    </subcellularLocation>
</comment>
<dbReference type="PROSITE" id="PS51257">
    <property type="entry name" value="PROKAR_LIPOPROTEIN"/>
    <property type="match status" value="1"/>
</dbReference>
<protein>
    <submittedName>
        <fullName evidence="9">RagB/SusD family nutrient uptake outer membrane protein</fullName>
    </submittedName>
</protein>
<keyword evidence="5" id="KW-0998">Cell outer membrane</keyword>
<evidence type="ECO:0000256" key="2">
    <source>
        <dbReference type="ARBA" id="ARBA00006275"/>
    </source>
</evidence>
<evidence type="ECO:0000256" key="4">
    <source>
        <dbReference type="ARBA" id="ARBA00023136"/>
    </source>
</evidence>
<dbReference type="SUPFAM" id="SSF48452">
    <property type="entry name" value="TPR-like"/>
    <property type="match status" value="1"/>
</dbReference>
<evidence type="ECO:0000259" key="8">
    <source>
        <dbReference type="Pfam" id="PF14322"/>
    </source>
</evidence>
<evidence type="ECO:0000256" key="5">
    <source>
        <dbReference type="ARBA" id="ARBA00023237"/>
    </source>
</evidence>
<dbReference type="Pfam" id="PF07980">
    <property type="entry name" value="SusD_RagB"/>
    <property type="match status" value="1"/>
</dbReference>
<sequence>MKNKNLTLKGICITAVLAVFILTGCEQEYLDQEPQDSLTEAVYFKTPEHFENAANRFYRRLGFEYGDESSDLSGNISGDLYGQGNGVTTPTDPIWNSNYSLLRDPNILIEKAEEYAGDQSEIAESVGTAYFFRAWHHYKLLQRFGGVPIVTSPLEVNSEELYGPRNSRYEVVDQIIKDLVIAIEKLPSQNSLGLEDQGKLSLEAAKSFKARVLLYEATWEKYVGNATDGDGTSEGAGSAMPSGYPSVQDMLSEAKQESLDVINSGAFELWDHRAELGDRHLYYLFNLEDGGSNPAGLTKADNKEYIFQTVFDYTLRQTRLNITHAKPLTPTRKLMDMYLVEDGLPVQHSPLFEGYDKITSEFQNRDMRVTSFVRVPFKEYWGWGSNTDGGGAQYGVDFAESGINYDYRYIPQLLSPSGGRNIGYTGVKFTTEYRLRETREESFNYPHIRYAEVLLIYAEATAELNDGIISDADLDMSINKIRERSGVAPLTNALIAPFSDLTMLGEIRRERGIELFGENFRFDDVKRWGIAEEELNKTVALNYVEGTEYETAENPKDPGTKLYNPDAFPYGVTQAEQSVSSYDGIATTKPGALILDPASNRNFTIKNYLDPIPTDEIRLNPALLQNPGW</sequence>
<feature type="domain" description="SusD-like N-terminal" evidence="8">
    <location>
        <begin position="92"/>
        <end position="214"/>
    </location>
</feature>
<organism evidence="9 10">
    <name type="scientific">Christiangramia antarctica</name>
    <dbReference type="NCBI Taxonomy" id="2058158"/>
    <lineage>
        <taxon>Bacteria</taxon>
        <taxon>Pseudomonadati</taxon>
        <taxon>Bacteroidota</taxon>
        <taxon>Flavobacteriia</taxon>
        <taxon>Flavobacteriales</taxon>
        <taxon>Flavobacteriaceae</taxon>
        <taxon>Christiangramia</taxon>
    </lineage>
</organism>
<comment type="caution">
    <text evidence="9">The sequence shown here is derived from an EMBL/GenBank/DDBJ whole genome shotgun (WGS) entry which is preliminary data.</text>
</comment>
<dbReference type="Gene3D" id="1.25.40.390">
    <property type="match status" value="1"/>
</dbReference>
<evidence type="ECO:0000313" key="9">
    <source>
        <dbReference type="EMBL" id="MFD2832621.1"/>
    </source>
</evidence>